<dbReference type="PRINTS" id="PR00747">
    <property type="entry name" value="GLYHDRLASE47"/>
</dbReference>
<dbReference type="InterPro" id="IPR012341">
    <property type="entry name" value="6hp_glycosidase-like_sf"/>
</dbReference>
<evidence type="ECO:0000256" key="6">
    <source>
        <dbReference type="RuleBase" id="RU361193"/>
    </source>
</evidence>
<feature type="active site" description="Proton donor" evidence="5">
    <location>
        <position position="472"/>
    </location>
</feature>
<proteinExistence type="inferred from homology"/>
<dbReference type="GO" id="GO:0005509">
    <property type="term" value="F:calcium ion binding"/>
    <property type="evidence" value="ECO:0007669"/>
    <property type="project" value="InterPro"/>
</dbReference>
<keyword evidence="3" id="KW-0256">Endoplasmic reticulum</keyword>
<dbReference type="EC" id="3.2.1.-" evidence="6"/>
<protein>
    <recommendedName>
        <fullName evidence="6">alpha-1,2-Mannosidase</fullName>
        <ecNumber evidence="6">3.2.1.-</ecNumber>
    </recommendedName>
</protein>
<dbReference type="GO" id="GO:0005975">
    <property type="term" value="P:carbohydrate metabolic process"/>
    <property type="evidence" value="ECO:0007669"/>
    <property type="project" value="InterPro"/>
</dbReference>
<dbReference type="InterPro" id="IPR001382">
    <property type="entry name" value="Glyco_hydro_47"/>
</dbReference>
<dbReference type="GO" id="GO:0016020">
    <property type="term" value="C:membrane"/>
    <property type="evidence" value="ECO:0007669"/>
    <property type="project" value="InterPro"/>
</dbReference>
<dbReference type="GO" id="GO:0044322">
    <property type="term" value="C:endoplasmic reticulum quality control compartment"/>
    <property type="evidence" value="ECO:0007669"/>
    <property type="project" value="GOC"/>
</dbReference>
<keyword evidence="7" id="KW-1133">Transmembrane helix</keyword>
<dbReference type="GO" id="GO:1904380">
    <property type="term" value="P:endoplasmic reticulum mannose trimming"/>
    <property type="evidence" value="ECO:0007669"/>
    <property type="project" value="InterPro"/>
</dbReference>
<dbReference type="Proteomes" id="UP000030758">
    <property type="component" value="Unassembled WGS sequence"/>
</dbReference>
<dbReference type="AlphaFoldDB" id="A0A085NBB9"/>
<organism evidence="8">
    <name type="scientific">Trichuris suis</name>
    <name type="common">pig whipworm</name>
    <dbReference type="NCBI Taxonomy" id="68888"/>
    <lineage>
        <taxon>Eukaryota</taxon>
        <taxon>Metazoa</taxon>
        <taxon>Ecdysozoa</taxon>
        <taxon>Nematoda</taxon>
        <taxon>Enoplea</taxon>
        <taxon>Dorylaimia</taxon>
        <taxon>Trichinellida</taxon>
        <taxon>Trichuridae</taxon>
        <taxon>Trichuris</taxon>
    </lineage>
</organism>
<dbReference type="InterPro" id="IPR036026">
    <property type="entry name" value="Seven-hairpin_glycosidases"/>
</dbReference>
<sequence>RQTFVWRTGCCLFFFVVRRADEVTFHRCAFVPIRIPASRSYCANVRFLVTRFKKYACSLLDSGIALICLLQYSCVASKSSLLHFMLILVFAVLCSTGWSRHPHHLFLSISDPWETHFGYFPESLRIQMLNATKDMFYHAYNSYMRYAMPKDELDPINCVGRGPDRSHPENININDVLGDYSLSLIDSVTTLALMGNASEFRRAVRLIIENVNFAKDSIVQVFEVTIRVIGALLSAHLMIVDPKRLLGDFSMPEYKDELLNLAHDLALRLLPAFQGTNTGLPYPRVSLLYGVPKDTVNLTCTAGAGTLLLEFGVLSRLVNNPTFESFAAQANRALWKSRSCTTGLLGNVIDIQTGHWVGMLSGIGAGMDSFYEYLLKAYILFGNKADLEMFSSLYESIKNYLRKGRYSCNSGSGNHPLYVNVDLSDGSFQNSWIDSLQASFSSVQVLYGDLEEAICQHALYYTIWRKYDGLPERFNWQSKSPEVAFYPLRPEFVESTYFLYLATKNPFYLHVGKEIIESIERHAKTDCGYATLHSVVDKSLEDRMESFFLSETTKYLYLHFILAYIDVCCELRKHLEFKPQLILSIPAFRFEKPDKRYAGTFYLHNRRTPVALVADISILEPFVAGKTSACSLPKPGVVPLRNAYKSERHTTCTIDQRYRLSRMAAAWTARFAITQRLHEGSSRFAGS</sequence>
<comment type="subcellular location">
    <subcellularLocation>
        <location evidence="1">Endoplasmic reticulum</location>
    </subcellularLocation>
</comment>
<evidence type="ECO:0000256" key="2">
    <source>
        <dbReference type="ARBA" id="ARBA00007658"/>
    </source>
</evidence>
<gene>
    <name evidence="8" type="ORF">M514_06876</name>
</gene>
<keyword evidence="6" id="KW-0378">Hydrolase</keyword>
<feature type="non-terminal residue" evidence="8">
    <location>
        <position position="1"/>
    </location>
</feature>
<feature type="active site" evidence="5">
    <location>
        <position position="491"/>
    </location>
</feature>
<dbReference type="SUPFAM" id="SSF48225">
    <property type="entry name" value="Seven-hairpin glycosidases"/>
    <property type="match status" value="1"/>
</dbReference>
<comment type="similarity">
    <text evidence="2 6">Belongs to the glycosyl hydrolase 47 family.</text>
</comment>
<evidence type="ECO:0000256" key="7">
    <source>
        <dbReference type="SAM" id="Phobius"/>
    </source>
</evidence>
<dbReference type="PANTHER" id="PTHR45679">
    <property type="entry name" value="ER DEGRADATION-ENHANCING ALPHA-MANNOSIDASE-LIKE PROTEIN 2"/>
    <property type="match status" value="1"/>
</dbReference>
<evidence type="ECO:0000313" key="8">
    <source>
        <dbReference type="EMBL" id="KFD66765.1"/>
    </source>
</evidence>
<keyword evidence="7" id="KW-0812">Transmembrane</keyword>
<name>A0A085NBB9_9BILA</name>
<keyword evidence="7" id="KW-0472">Membrane</keyword>
<evidence type="ECO:0000256" key="4">
    <source>
        <dbReference type="ARBA" id="ARBA00023180"/>
    </source>
</evidence>
<dbReference type="Gene3D" id="1.50.10.10">
    <property type="match status" value="1"/>
</dbReference>
<feature type="active site" evidence="5">
    <location>
        <position position="368"/>
    </location>
</feature>
<evidence type="ECO:0000256" key="5">
    <source>
        <dbReference type="PIRSR" id="PIRSR601382-1"/>
    </source>
</evidence>
<dbReference type="PANTHER" id="PTHR45679:SF5">
    <property type="entry name" value="ER DEGRADATION-ENHANCING ALPHA-MANNOSIDASE-LIKE PROTEIN 1"/>
    <property type="match status" value="1"/>
</dbReference>
<reference evidence="8" key="1">
    <citation type="journal article" date="2014" name="Nat. Genet.">
        <title>Genome and transcriptome of the porcine whipworm Trichuris suis.</title>
        <authorList>
            <person name="Jex A.R."/>
            <person name="Nejsum P."/>
            <person name="Schwarz E.M."/>
            <person name="Hu L."/>
            <person name="Young N.D."/>
            <person name="Hall R.S."/>
            <person name="Korhonen P.K."/>
            <person name="Liao S."/>
            <person name="Thamsborg S."/>
            <person name="Xia J."/>
            <person name="Xu P."/>
            <person name="Wang S."/>
            <person name="Scheerlinck J.P."/>
            <person name="Hofmann A."/>
            <person name="Sternberg P.W."/>
            <person name="Wang J."/>
            <person name="Gasser R.B."/>
        </authorList>
    </citation>
    <scope>NUCLEOTIDE SEQUENCE [LARGE SCALE GENOMIC DNA]</scope>
    <source>
        <strain evidence="8">DCEP-RM93F</strain>
    </source>
</reference>
<dbReference type="GO" id="GO:0004571">
    <property type="term" value="F:mannosyl-oligosaccharide 1,2-alpha-mannosidase activity"/>
    <property type="evidence" value="ECO:0007669"/>
    <property type="project" value="InterPro"/>
</dbReference>
<dbReference type="Pfam" id="PF01532">
    <property type="entry name" value="Glyco_hydro_47"/>
    <property type="match status" value="1"/>
</dbReference>
<keyword evidence="6" id="KW-0326">Glycosidase</keyword>
<feature type="active site" description="Proton donor" evidence="5">
    <location>
        <position position="223"/>
    </location>
</feature>
<feature type="transmembrane region" description="Helical" evidence="7">
    <location>
        <begin position="79"/>
        <end position="98"/>
    </location>
</feature>
<evidence type="ECO:0000256" key="3">
    <source>
        <dbReference type="ARBA" id="ARBA00022824"/>
    </source>
</evidence>
<dbReference type="InterPro" id="IPR044674">
    <property type="entry name" value="EDEM1/2/3"/>
</dbReference>
<keyword evidence="4" id="KW-0325">Glycoprotein</keyword>
<dbReference type="EMBL" id="KL367521">
    <property type="protein sequence ID" value="KFD66765.1"/>
    <property type="molecule type" value="Genomic_DNA"/>
</dbReference>
<evidence type="ECO:0000256" key="1">
    <source>
        <dbReference type="ARBA" id="ARBA00004240"/>
    </source>
</evidence>
<accession>A0A085NBB9</accession>